<keyword evidence="2" id="KW-1185">Reference proteome</keyword>
<reference evidence="1 2" key="1">
    <citation type="journal article" date="2020" name="Cell">
        <title>Large-Scale Comparative Analyses of Tick Genomes Elucidate Their Genetic Diversity and Vector Capacities.</title>
        <authorList>
            <consortium name="Tick Genome and Microbiome Consortium (TIGMIC)"/>
            <person name="Jia N."/>
            <person name="Wang J."/>
            <person name="Shi W."/>
            <person name="Du L."/>
            <person name="Sun Y."/>
            <person name="Zhan W."/>
            <person name="Jiang J.F."/>
            <person name="Wang Q."/>
            <person name="Zhang B."/>
            <person name="Ji P."/>
            <person name="Bell-Sakyi L."/>
            <person name="Cui X.M."/>
            <person name="Yuan T.T."/>
            <person name="Jiang B.G."/>
            <person name="Yang W.F."/>
            <person name="Lam T.T."/>
            <person name="Chang Q.C."/>
            <person name="Ding S.J."/>
            <person name="Wang X.J."/>
            <person name="Zhu J.G."/>
            <person name="Ruan X.D."/>
            <person name="Zhao L."/>
            <person name="Wei J.T."/>
            <person name="Ye R.Z."/>
            <person name="Que T.C."/>
            <person name="Du C.H."/>
            <person name="Zhou Y.H."/>
            <person name="Cheng J.X."/>
            <person name="Dai P.F."/>
            <person name="Guo W.B."/>
            <person name="Han X.H."/>
            <person name="Huang E.J."/>
            <person name="Li L.F."/>
            <person name="Wei W."/>
            <person name="Gao Y.C."/>
            <person name="Liu J.Z."/>
            <person name="Shao H.Z."/>
            <person name="Wang X."/>
            <person name="Wang C.C."/>
            <person name="Yang T.C."/>
            <person name="Huo Q.B."/>
            <person name="Li W."/>
            <person name="Chen H.Y."/>
            <person name="Chen S.E."/>
            <person name="Zhou L.G."/>
            <person name="Ni X.B."/>
            <person name="Tian J.H."/>
            <person name="Sheng Y."/>
            <person name="Liu T."/>
            <person name="Pan Y.S."/>
            <person name="Xia L.Y."/>
            <person name="Li J."/>
            <person name="Zhao F."/>
            <person name="Cao W.C."/>
        </authorList>
    </citation>
    <scope>NUCLEOTIDE SEQUENCE [LARGE SCALE GENOMIC DNA]</scope>
    <source>
        <strain evidence="1">Iper-2018</strain>
    </source>
</reference>
<accession>A0AC60PFU4</accession>
<name>A0AC60PFU4_IXOPE</name>
<sequence>MHESMDGKLLPPHELSCCGEAPLQRFSEKWLVAALCYQILALQICDRALYGSIVELPGFRLADTAAPVPAYRMFARLEGPYATRVQTAAGRRSLPLSEVALTGLTGLQAAELSVP</sequence>
<dbReference type="Proteomes" id="UP000805193">
    <property type="component" value="Unassembled WGS sequence"/>
</dbReference>
<comment type="caution">
    <text evidence="1">The sequence shown here is derived from an EMBL/GenBank/DDBJ whole genome shotgun (WGS) entry which is preliminary data.</text>
</comment>
<protein>
    <submittedName>
        <fullName evidence="1">Uncharacterized protein</fullName>
    </submittedName>
</protein>
<dbReference type="EMBL" id="JABSTQ010010663">
    <property type="protein sequence ID" value="KAG0419087.1"/>
    <property type="molecule type" value="Genomic_DNA"/>
</dbReference>
<organism evidence="1 2">
    <name type="scientific">Ixodes persulcatus</name>
    <name type="common">Taiga tick</name>
    <dbReference type="NCBI Taxonomy" id="34615"/>
    <lineage>
        <taxon>Eukaryota</taxon>
        <taxon>Metazoa</taxon>
        <taxon>Ecdysozoa</taxon>
        <taxon>Arthropoda</taxon>
        <taxon>Chelicerata</taxon>
        <taxon>Arachnida</taxon>
        <taxon>Acari</taxon>
        <taxon>Parasitiformes</taxon>
        <taxon>Ixodida</taxon>
        <taxon>Ixodoidea</taxon>
        <taxon>Ixodidae</taxon>
        <taxon>Ixodinae</taxon>
        <taxon>Ixodes</taxon>
    </lineage>
</organism>
<proteinExistence type="predicted"/>
<evidence type="ECO:0000313" key="2">
    <source>
        <dbReference type="Proteomes" id="UP000805193"/>
    </source>
</evidence>
<evidence type="ECO:0000313" key="1">
    <source>
        <dbReference type="EMBL" id="KAG0419087.1"/>
    </source>
</evidence>
<gene>
    <name evidence="1" type="ORF">HPB47_004379</name>
</gene>